<comment type="caution">
    <text evidence="3">The sequence shown here is derived from an EMBL/GenBank/DDBJ whole genome shotgun (WGS) entry which is preliminary data.</text>
</comment>
<keyword evidence="1" id="KW-0472">Membrane</keyword>
<name>A0ABN8PHY9_9CNID</name>
<accession>A0ABN8PHY9</accession>
<evidence type="ECO:0000256" key="1">
    <source>
        <dbReference type="SAM" id="Phobius"/>
    </source>
</evidence>
<reference evidence="3 4" key="1">
    <citation type="submission" date="2022-05" db="EMBL/GenBank/DDBJ databases">
        <authorList>
            <consortium name="Genoscope - CEA"/>
            <person name="William W."/>
        </authorList>
    </citation>
    <scope>NUCLEOTIDE SEQUENCE [LARGE SCALE GENOMIC DNA]</scope>
</reference>
<dbReference type="InterPro" id="IPR058913">
    <property type="entry name" value="Integrase_dom_put"/>
</dbReference>
<evidence type="ECO:0000313" key="3">
    <source>
        <dbReference type="EMBL" id="CAH3144115.1"/>
    </source>
</evidence>
<feature type="non-terminal residue" evidence="3">
    <location>
        <position position="179"/>
    </location>
</feature>
<sequence>MDVRCMHLAMVAGQESTPKKQCSHAVNQGSLSLCRSSLCEGILDMIRVDHGAKAYLMLFLQNLLRNERENLSCKPYIQTQSRQNLPAEHKWPEVNQRVIYPIKDVIVRMETNLMINLNDTAVKLCLSFITMNVAEIGLKRVQESWNSHPIKVRGHICLLFITLFLSLFLFYRKQRERER</sequence>
<dbReference type="EMBL" id="CALNXI010000865">
    <property type="protein sequence ID" value="CAH3144115.1"/>
    <property type="molecule type" value="Genomic_DNA"/>
</dbReference>
<keyword evidence="1" id="KW-0812">Transmembrane</keyword>
<dbReference type="Proteomes" id="UP001159427">
    <property type="component" value="Unassembled WGS sequence"/>
</dbReference>
<keyword evidence="1" id="KW-1133">Transmembrane helix</keyword>
<feature type="domain" description="Integrase core" evidence="2">
    <location>
        <begin position="41"/>
        <end position="154"/>
    </location>
</feature>
<gene>
    <name evidence="3" type="ORF">PEVE_00043046</name>
</gene>
<proteinExistence type="predicted"/>
<organism evidence="3 4">
    <name type="scientific">Porites evermanni</name>
    <dbReference type="NCBI Taxonomy" id="104178"/>
    <lineage>
        <taxon>Eukaryota</taxon>
        <taxon>Metazoa</taxon>
        <taxon>Cnidaria</taxon>
        <taxon>Anthozoa</taxon>
        <taxon>Hexacorallia</taxon>
        <taxon>Scleractinia</taxon>
        <taxon>Fungiina</taxon>
        <taxon>Poritidae</taxon>
        <taxon>Porites</taxon>
    </lineage>
</organism>
<feature type="transmembrane region" description="Helical" evidence="1">
    <location>
        <begin position="152"/>
        <end position="171"/>
    </location>
</feature>
<keyword evidence="4" id="KW-1185">Reference proteome</keyword>
<protein>
    <recommendedName>
        <fullName evidence="2">Integrase core domain-containing protein</fullName>
    </recommendedName>
</protein>
<evidence type="ECO:0000313" key="4">
    <source>
        <dbReference type="Proteomes" id="UP001159427"/>
    </source>
</evidence>
<dbReference type="Pfam" id="PF24764">
    <property type="entry name" value="rva_4"/>
    <property type="match status" value="1"/>
</dbReference>
<evidence type="ECO:0000259" key="2">
    <source>
        <dbReference type="Pfam" id="PF24764"/>
    </source>
</evidence>